<dbReference type="PROSITE" id="PS51186">
    <property type="entry name" value="GNAT"/>
    <property type="match status" value="1"/>
</dbReference>
<dbReference type="EMBL" id="LCTW02000009">
    <property type="protein sequence ID" value="KXX82706.1"/>
    <property type="molecule type" value="Genomic_DNA"/>
</dbReference>
<name>A0A175WGA0_9PEZI</name>
<dbReference type="Proteomes" id="UP000078237">
    <property type="component" value="Unassembled WGS sequence"/>
</dbReference>
<dbReference type="Gene3D" id="3.40.630.30">
    <property type="match status" value="1"/>
</dbReference>
<proteinExistence type="predicted"/>
<dbReference type="AlphaFoldDB" id="A0A175WGA0"/>
<dbReference type="GO" id="GO:0016747">
    <property type="term" value="F:acyltransferase activity, transferring groups other than amino-acyl groups"/>
    <property type="evidence" value="ECO:0007669"/>
    <property type="project" value="InterPro"/>
</dbReference>
<dbReference type="VEuPathDB" id="FungiDB:MMYC01_200888"/>
<protein>
    <submittedName>
        <fullName evidence="3">Uncharacterized protein YxbD</fullName>
    </submittedName>
</protein>
<keyword evidence="4" id="KW-1185">Reference proteome</keyword>
<dbReference type="InterPro" id="IPR016181">
    <property type="entry name" value="Acyl_CoA_acyltransferase"/>
</dbReference>
<dbReference type="OrthoDB" id="5689at2759"/>
<evidence type="ECO:0000313" key="4">
    <source>
        <dbReference type="Proteomes" id="UP000078237"/>
    </source>
</evidence>
<sequence>MAADGFASSAPETANTRHISPHSFHQSPPSFEVSFAPPTLAADAPFVTYLANLVKAVYASSEAEFWQPGKFTRCSAAELSSYIQSSQIALAWRPGSSRSDPANLMGCVRLHMLDGSTAACGMLVCDPAVRSSGVGRGLIEFAEEWARCQGAEQVQVEVIIGDGWVHAFKERLAEWYERRGYRLLRVGSVREEVPDLANILARRARVKVLRKVL</sequence>
<dbReference type="InterPro" id="IPR000182">
    <property type="entry name" value="GNAT_dom"/>
</dbReference>
<dbReference type="SUPFAM" id="SSF55729">
    <property type="entry name" value="Acyl-CoA N-acyltransferases (Nat)"/>
    <property type="match status" value="1"/>
</dbReference>
<comment type="caution">
    <text evidence="3">The sequence shown here is derived from an EMBL/GenBank/DDBJ whole genome shotgun (WGS) entry which is preliminary data.</text>
</comment>
<dbReference type="CDD" id="cd04301">
    <property type="entry name" value="NAT_SF"/>
    <property type="match status" value="1"/>
</dbReference>
<evidence type="ECO:0000256" key="1">
    <source>
        <dbReference type="SAM" id="MobiDB-lite"/>
    </source>
</evidence>
<reference evidence="3 4" key="1">
    <citation type="journal article" date="2016" name="Genome Announc.">
        <title>Genome Sequence of Madurella mycetomatis mm55, Isolated from a Human Mycetoma Case in Sudan.</title>
        <authorList>
            <person name="Smit S."/>
            <person name="Derks M.F."/>
            <person name="Bervoets S."/>
            <person name="Fahal A."/>
            <person name="van Leeuwen W."/>
            <person name="van Belkum A."/>
            <person name="van de Sande W.W."/>
        </authorList>
    </citation>
    <scope>NUCLEOTIDE SEQUENCE [LARGE SCALE GENOMIC DNA]</scope>
    <source>
        <strain evidence="4">mm55</strain>
    </source>
</reference>
<feature type="domain" description="N-acetyltransferase" evidence="2">
    <location>
        <begin position="44"/>
        <end position="205"/>
    </location>
</feature>
<evidence type="ECO:0000313" key="3">
    <source>
        <dbReference type="EMBL" id="KXX82706.1"/>
    </source>
</evidence>
<feature type="region of interest" description="Disordered" evidence="1">
    <location>
        <begin position="1"/>
        <end position="25"/>
    </location>
</feature>
<gene>
    <name evidence="3" type="ORF">MMYC01_200888</name>
</gene>
<organism evidence="3 4">
    <name type="scientific">Madurella mycetomatis</name>
    <dbReference type="NCBI Taxonomy" id="100816"/>
    <lineage>
        <taxon>Eukaryota</taxon>
        <taxon>Fungi</taxon>
        <taxon>Dikarya</taxon>
        <taxon>Ascomycota</taxon>
        <taxon>Pezizomycotina</taxon>
        <taxon>Sordariomycetes</taxon>
        <taxon>Sordariomycetidae</taxon>
        <taxon>Sordariales</taxon>
        <taxon>Sordariales incertae sedis</taxon>
        <taxon>Madurella</taxon>
    </lineage>
</organism>
<evidence type="ECO:0000259" key="2">
    <source>
        <dbReference type="PROSITE" id="PS51186"/>
    </source>
</evidence>
<accession>A0A175WGA0</accession>
<dbReference type="Pfam" id="PF13508">
    <property type="entry name" value="Acetyltransf_7"/>
    <property type="match status" value="1"/>
</dbReference>